<keyword evidence="1" id="KW-0175">Coiled coil</keyword>
<dbReference type="AlphaFoldDB" id="A0A8B8ES95"/>
<dbReference type="KEGG" id="cvn:111136316"/>
<reference evidence="3" key="1">
    <citation type="submission" date="2025-08" db="UniProtKB">
        <authorList>
            <consortium name="RefSeq"/>
        </authorList>
    </citation>
    <scope>IDENTIFICATION</scope>
    <source>
        <tissue evidence="3">Whole sample</tissue>
    </source>
</reference>
<evidence type="ECO:0000313" key="2">
    <source>
        <dbReference type="Proteomes" id="UP000694844"/>
    </source>
</evidence>
<evidence type="ECO:0000313" key="3">
    <source>
        <dbReference type="RefSeq" id="XP_022342787.1"/>
    </source>
</evidence>
<evidence type="ECO:0000256" key="1">
    <source>
        <dbReference type="SAM" id="Coils"/>
    </source>
</evidence>
<dbReference type="Proteomes" id="UP000694844">
    <property type="component" value="Chromosome 5"/>
</dbReference>
<organism evidence="2 3">
    <name type="scientific">Crassostrea virginica</name>
    <name type="common">Eastern oyster</name>
    <dbReference type="NCBI Taxonomy" id="6565"/>
    <lineage>
        <taxon>Eukaryota</taxon>
        <taxon>Metazoa</taxon>
        <taxon>Spiralia</taxon>
        <taxon>Lophotrochozoa</taxon>
        <taxon>Mollusca</taxon>
        <taxon>Bivalvia</taxon>
        <taxon>Autobranchia</taxon>
        <taxon>Pteriomorphia</taxon>
        <taxon>Ostreida</taxon>
        <taxon>Ostreoidea</taxon>
        <taxon>Ostreidae</taxon>
        <taxon>Crassostrea</taxon>
    </lineage>
</organism>
<keyword evidence="2" id="KW-1185">Reference proteome</keyword>
<dbReference type="RefSeq" id="XP_022342787.1">
    <property type="nucleotide sequence ID" value="XM_022487079.1"/>
</dbReference>
<dbReference type="OrthoDB" id="10383582at2759"/>
<sequence>MDMMEKAIELKHLLCIHDETNKKIQQLENILKEHNQRLFQATVAGHHEFQHQYLLRLSIMEGYKLMCLRYRKRVCTRIQELSNLILQTSQEEEGRTVINESPTRRLVTDLATRRLVTDKMAQPEIENFCLMCRSQ</sequence>
<dbReference type="GeneID" id="111136316"/>
<protein>
    <submittedName>
        <fullName evidence="3">Uncharacterized protein LOC111136316</fullName>
    </submittedName>
</protein>
<name>A0A8B8ES95_CRAVI</name>
<proteinExistence type="predicted"/>
<feature type="coiled-coil region" evidence="1">
    <location>
        <begin position="17"/>
        <end position="44"/>
    </location>
</feature>
<gene>
    <name evidence="3" type="primary">LOC111136316</name>
</gene>
<accession>A0A8B8ES95</accession>